<protein>
    <submittedName>
        <fullName evidence="1">Uncharacterized protein</fullName>
    </submittedName>
</protein>
<reference evidence="1 2" key="1">
    <citation type="journal article" date="2010" name="Mol. Plant Microbe Interact.">
        <title>Streptomyces scabies 87-22 contains a coronafacic acid-like biosynthetic cluster that contributes to plant-microbe interactions.</title>
        <authorList>
            <person name="Bignell D.R."/>
            <person name="Seipke R.F."/>
            <person name="Huguet-Tapia J.C."/>
            <person name="Chambers A.H."/>
            <person name="Parry R.J."/>
            <person name="Loria R."/>
        </authorList>
    </citation>
    <scope>NUCLEOTIDE SEQUENCE [LARGE SCALE GENOMIC DNA]</scope>
    <source>
        <strain evidence="1 2">87.22</strain>
    </source>
</reference>
<gene>
    <name evidence="1" type="ordered locus">SCAB_40961</name>
</gene>
<accession>C9Z2F5</accession>
<evidence type="ECO:0000313" key="2">
    <source>
        <dbReference type="Proteomes" id="UP000001444"/>
    </source>
</evidence>
<dbReference type="STRING" id="680198.SCAB_40961"/>
<dbReference type="EMBL" id="FN554889">
    <property type="protein sequence ID" value="CBG71169.1"/>
    <property type="molecule type" value="Genomic_DNA"/>
</dbReference>
<sequence length="72" mass="7684">MPARPPDLPLARMSLDSPSARLRNAMLFSTLLNPGANSSTRNTTTPIPGNSAGLLQFVAFQCLTAKQQPYAP</sequence>
<evidence type="ECO:0000313" key="1">
    <source>
        <dbReference type="EMBL" id="CBG71169.1"/>
    </source>
</evidence>
<dbReference type="HOGENOM" id="CLU_2720747_0_0_11"/>
<dbReference type="AlphaFoldDB" id="C9Z2F5"/>
<dbReference type="Proteomes" id="UP000001444">
    <property type="component" value="Chromosome"/>
</dbReference>
<organism evidence="1 2">
    <name type="scientific">Streptomyces scabiei (strain 87.22)</name>
    <dbReference type="NCBI Taxonomy" id="680198"/>
    <lineage>
        <taxon>Bacteria</taxon>
        <taxon>Bacillati</taxon>
        <taxon>Actinomycetota</taxon>
        <taxon>Actinomycetes</taxon>
        <taxon>Kitasatosporales</taxon>
        <taxon>Streptomycetaceae</taxon>
        <taxon>Streptomyces</taxon>
    </lineage>
</organism>
<name>C9Z2F5_STRSW</name>
<dbReference type="KEGG" id="scb:SCAB_40961"/>
<proteinExistence type="predicted"/>
<keyword evidence="2" id="KW-1185">Reference proteome</keyword>